<evidence type="ECO:0000256" key="2">
    <source>
        <dbReference type="SAM" id="Phobius"/>
    </source>
</evidence>
<evidence type="ECO:0000313" key="3">
    <source>
        <dbReference type="EMBL" id="UXY22895.1"/>
    </source>
</evidence>
<reference evidence="3" key="1">
    <citation type="submission" date="2022-10" db="EMBL/GenBank/DDBJ databases">
        <authorList>
            <person name="Mo P."/>
        </authorList>
    </citation>
    <scope>NUCLEOTIDE SEQUENCE</scope>
    <source>
        <strain evidence="3">HUAS 13-4</strain>
    </source>
</reference>
<feature type="transmembrane region" description="Helical" evidence="2">
    <location>
        <begin position="171"/>
        <end position="189"/>
    </location>
</feature>
<gene>
    <name evidence="3" type="ORF">N8I84_32465</name>
</gene>
<protein>
    <submittedName>
        <fullName evidence="3">Diguanylate cyclase</fullName>
    </submittedName>
</protein>
<organism evidence="3 4">
    <name type="scientific">Streptomyces cynarae</name>
    <dbReference type="NCBI Taxonomy" id="2981134"/>
    <lineage>
        <taxon>Bacteria</taxon>
        <taxon>Bacillati</taxon>
        <taxon>Actinomycetota</taxon>
        <taxon>Actinomycetes</taxon>
        <taxon>Kitasatosporales</taxon>
        <taxon>Streptomycetaceae</taxon>
        <taxon>Streptomyces</taxon>
    </lineage>
</organism>
<name>A0ABY6E883_9ACTN</name>
<keyword evidence="2" id="KW-1133">Transmembrane helix</keyword>
<accession>A0ABY6E883</accession>
<keyword evidence="2" id="KW-0812">Transmembrane</keyword>
<evidence type="ECO:0000313" key="4">
    <source>
        <dbReference type="Proteomes" id="UP001061298"/>
    </source>
</evidence>
<dbReference type="EMBL" id="CP106793">
    <property type="protein sequence ID" value="UXY22895.1"/>
    <property type="molecule type" value="Genomic_DNA"/>
</dbReference>
<evidence type="ECO:0000256" key="1">
    <source>
        <dbReference type="SAM" id="MobiDB-lite"/>
    </source>
</evidence>
<proteinExistence type="predicted"/>
<dbReference type="Proteomes" id="UP001061298">
    <property type="component" value="Chromosome"/>
</dbReference>
<dbReference type="RefSeq" id="WP_263232971.1">
    <property type="nucleotide sequence ID" value="NZ_CP106793.1"/>
</dbReference>
<keyword evidence="4" id="KW-1185">Reference proteome</keyword>
<keyword evidence="2" id="KW-0472">Membrane</keyword>
<feature type="region of interest" description="Disordered" evidence="1">
    <location>
        <begin position="205"/>
        <end position="225"/>
    </location>
</feature>
<sequence length="225" mass="24828">MSRRRRADRVSAYGATVDVGDATTRYLLYGLLPFWFAPGLADWLMHRRTGIEDTSGTKESLIHALMMTEVGVPIALTLRYEVNPLLLCAQLAGTAVHEATALWDVRTAEDSDREVKPVEQHIHSFLESLPFAALAALGCLHADQVRSLLRGGRGDPRAWRLVRRHRPLPRGYVLGIAAAIGACVALPYGEELLRCVRAGRRRARGGKAQEEAGDEAVWQPQDQAL</sequence>